<evidence type="ECO:0000256" key="14">
    <source>
        <dbReference type="PROSITE-ProRule" id="PRU00175"/>
    </source>
</evidence>
<feature type="domain" description="RING-type" evidence="16">
    <location>
        <begin position="100"/>
        <end position="142"/>
    </location>
</feature>
<evidence type="ECO:0000256" key="6">
    <source>
        <dbReference type="ARBA" id="ARBA00022692"/>
    </source>
</evidence>
<sequence length="333" mass="36474">MDNSTAYSGSSGINGYAHAIGMFSGVLVLIISITLAVYFCTRGVDSPTLTATNQGDSITDHNSIVMELGLDEATLASYPKLLYSKARLEPRGNDLLPSCCSICLGDYKDSDMLRLLPDCGHVFHLKCVDYWLRLHPTCPICRNSPMPTPLSTPLAEVAPLAPRNHFKKMNSSRPEEHSSATGSGEFALVFGISIGVVSAIALVILVYCFCKRKPIPNGPSLEDGSSSDGDPVTIKIGLDEATLDTYPKLLYSEAKEKLEKGDDSVAASNCSICLADYKDSDLLRLLPECNHLFHSQCVDPWFKLHTTCPICRNSPSRPPQREFHGTWFLRFVH</sequence>
<accession>A0A8X7YVU8</accession>
<dbReference type="Proteomes" id="UP000886885">
    <property type="component" value="Chromosome 10A"/>
</dbReference>
<dbReference type="Pfam" id="PF13639">
    <property type="entry name" value="zf-RING_2"/>
    <property type="match status" value="2"/>
</dbReference>
<dbReference type="OrthoDB" id="8062037at2759"/>
<dbReference type="GO" id="GO:0061630">
    <property type="term" value="F:ubiquitin protein ligase activity"/>
    <property type="evidence" value="ECO:0007669"/>
    <property type="project" value="UniProtKB-EC"/>
</dbReference>
<comment type="similarity">
    <text evidence="13">Belongs to the RING-type zinc finger family. ATL subfamily.</text>
</comment>
<comment type="catalytic activity">
    <reaction evidence="1">
        <text>S-ubiquitinyl-[E2 ubiquitin-conjugating enzyme]-L-cysteine + [acceptor protein]-L-lysine = [E2 ubiquitin-conjugating enzyme]-L-cysteine + N(6)-ubiquitinyl-[acceptor protein]-L-lysine.</text>
        <dbReference type="EC" id="2.3.2.27"/>
    </reaction>
</comment>
<dbReference type="FunFam" id="3.30.40.10:FF:000187">
    <property type="entry name" value="E3 ubiquitin-protein ligase ATL6"/>
    <property type="match status" value="1"/>
</dbReference>
<proteinExistence type="inferred from homology"/>
<evidence type="ECO:0000256" key="5">
    <source>
        <dbReference type="ARBA" id="ARBA00022679"/>
    </source>
</evidence>
<reference evidence="17" key="1">
    <citation type="journal article" date="2020" name="bioRxiv">
        <title>Hybrid origin of Populus tomentosa Carr. identified through genome sequencing and phylogenomic analysis.</title>
        <authorList>
            <person name="An X."/>
            <person name="Gao K."/>
            <person name="Chen Z."/>
            <person name="Li J."/>
            <person name="Yang X."/>
            <person name="Yang X."/>
            <person name="Zhou J."/>
            <person name="Guo T."/>
            <person name="Zhao T."/>
            <person name="Huang S."/>
            <person name="Miao D."/>
            <person name="Khan W.U."/>
            <person name="Rao P."/>
            <person name="Ye M."/>
            <person name="Lei B."/>
            <person name="Liao W."/>
            <person name="Wang J."/>
            <person name="Ji L."/>
            <person name="Li Y."/>
            <person name="Guo B."/>
            <person name="Mustafa N.S."/>
            <person name="Li S."/>
            <person name="Yun Q."/>
            <person name="Keller S.R."/>
            <person name="Mao J."/>
            <person name="Zhang R."/>
            <person name="Strauss S.H."/>
        </authorList>
    </citation>
    <scope>NUCLEOTIDE SEQUENCE</scope>
    <source>
        <strain evidence="17">GM15</strain>
        <tissue evidence="17">Leaf</tissue>
    </source>
</reference>
<dbReference type="PANTHER" id="PTHR46719:SF7">
    <property type="entry name" value="RING-H2 FINGER PROTEIN ATL71-RELATED"/>
    <property type="match status" value="1"/>
</dbReference>
<evidence type="ECO:0000256" key="7">
    <source>
        <dbReference type="ARBA" id="ARBA00022723"/>
    </source>
</evidence>
<keyword evidence="7" id="KW-0479">Metal-binding</keyword>
<keyword evidence="11 15" id="KW-1133">Transmembrane helix</keyword>
<dbReference type="GO" id="GO:0016020">
    <property type="term" value="C:membrane"/>
    <property type="evidence" value="ECO:0007669"/>
    <property type="project" value="UniProtKB-SubCell"/>
</dbReference>
<evidence type="ECO:0000313" key="17">
    <source>
        <dbReference type="EMBL" id="KAG6760523.1"/>
    </source>
</evidence>
<protein>
    <recommendedName>
        <fullName evidence="4">RING-type E3 ubiquitin transferase</fullName>
        <ecNumber evidence="4">2.3.2.27</ecNumber>
    </recommendedName>
</protein>
<dbReference type="InterPro" id="IPR045899">
    <property type="entry name" value="ATL71-like"/>
</dbReference>
<dbReference type="PANTHER" id="PTHR46719">
    <property type="entry name" value="TRANSCRIPTION FACTOR C2H2 FAMILY-RELATED"/>
    <property type="match status" value="1"/>
</dbReference>
<evidence type="ECO:0000256" key="11">
    <source>
        <dbReference type="ARBA" id="ARBA00022989"/>
    </source>
</evidence>
<dbReference type="AlphaFoldDB" id="A0A8X7YVU8"/>
<feature type="transmembrane region" description="Helical" evidence="15">
    <location>
        <begin position="20"/>
        <end position="40"/>
    </location>
</feature>
<dbReference type="CDD" id="cd16454">
    <property type="entry name" value="RING-H2_PA-TM-RING"/>
    <property type="match status" value="1"/>
</dbReference>
<keyword evidence="9" id="KW-0833">Ubl conjugation pathway</keyword>
<evidence type="ECO:0000256" key="15">
    <source>
        <dbReference type="SAM" id="Phobius"/>
    </source>
</evidence>
<evidence type="ECO:0000313" key="18">
    <source>
        <dbReference type="Proteomes" id="UP000886885"/>
    </source>
</evidence>
<comment type="subcellular location">
    <subcellularLocation>
        <location evidence="2">Membrane</location>
        <topology evidence="2">Single-pass membrane protein</topology>
    </subcellularLocation>
</comment>
<keyword evidence="18" id="KW-1185">Reference proteome</keyword>
<evidence type="ECO:0000256" key="13">
    <source>
        <dbReference type="ARBA" id="ARBA00024209"/>
    </source>
</evidence>
<feature type="transmembrane region" description="Helical" evidence="15">
    <location>
        <begin position="186"/>
        <end position="207"/>
    </location>
</feature>
<dbReference type="CDD" id="cd16461">
    <property type="entry name" value="RING-H2_EL5-like"/>
    <property type="match status" value="1"/>
</dbReference>
<evidence type="ECO:0000256" key="3">
    <source>
        <dbReference type="ARBA" id="ARBA00004906"/>
    </source>
</evidence>
<dbReference type="EC" id="2.3.2.27" evidence="4"/>
<dbReference type="PROSITE" id="PS50089">
    <property type="entry name" value="ZF_RING_2"/>
    <property type="match status" value="2"/>
</dbReference>
<evidence type="ECO:0000256" key="1">
    <source>
        <dbReference type="ARBA" id="ARBA00000900"/>
    </source>
</evidence>
<dbReference type="GO" id="GO:0008270">
    <property type="term" value="F:zinc ion binding"/>
    <property type="evidence" value="ECO:0007669"/>
    <property type="project" value="UniProtKB-KW"/>
</dbReference>
<dbReference type="InterPro" id="IPR001841">
    <property type="entry name" value="Znf_RING"/>
</dbReference>
<keyword evidence="8 14" id="KW-0863">Zinc-finger</keyword>
<evidence type="ECO:0000256" key="4">
    <source>
        <dbReference type="ARBA" id="ARBA00012483"/>
    </source>
</evidence>
<comment type="caution">
    <text evidence="17">The sequence shown here is derived from an EMBL/GenBank/DDBJ whole genome shotgun (WGS) entry which is preliminary data.</text>
</comment>
<name>A0A8X7YVU8_POPTO</name>
<feature type="domain" description="RING-type" evidence="16">
    <location>
        <begin position="270"/>
        <end position="312"/>
    </location>
</feature>
<organism evidence="17 18">
    <name type="scientific">Populus tomentosa</name>
    <name type="common">Chinese white poplar</name>
    <dbReference type="NCBI Taxonomy" id="118781"/>
    <lineage>
        <taxon>Eukaryota</taxon>
        <taxon>Viridiplantae</taxon>
        <taxon>Streptophyta</taxon>
        <taxon>Embryophyta</taxon>
        <taxon>Tracheophyta</taxon>
        <taxon>Spermatophyta</taxon>
        <taxon>Magnoliopsida</taxon>
        <taxon>eudicotyledons</taxon>
        <taxon>Gunneridae</taxon>
        <taxon>Pentapetalae</taxon>
        <taxon>rosids</taxon>
        <taxon>fabids</taxon>
        <taxon>Malpighiales</taxon>
        <taxon>Salicaceae</taxon>
        <taxon>Saliceae</taxon>
        <taxon>Populus</taxon>
    </lineage>
</organism>
<keyword evidence="5" id="KW-0808">Transferase</keyword>
<dbReference type="EMBL" id="JAAWWB010000019">
    <property type="protein sequence ID" value="KAG6760523.1"/>
    <property type="molecule type" value="Genomic_DNA"/>
</dbReference>
<evidence type="ECO:0000256" key="8">
    <source>
        <dbReference type="ARBA" id="ARBA00022771"/>
    </source>
</evidence>
<keyword evidence="10" id="KW-0862">Zinc</keyword>
<comment type="pathway">
    <text evidence="3">Protein modification; protein ubiquitination.</text>
</comment>
<evidence type="ECO:0000256" key="10">
    <source>
        <dbReference type="ARBA" id="ARBA00022833"/>
    </source>
</evidence>
<dbReference type="SMART" id="SM00184">
    <property type="entry name" value="RING"/>
    <property type="match status" value="2"/>
</dbReference>
<keyword evidence="12 15" id="KW-0472">Membrane</keyword>
<gene>
    <name evidence="17" type="ORF">POTOM_037046</name>
</gene>
<evidence type="ECO:0000256" key="12">
    <source>
        <dbReference type="ARBA" id="ARBA00023136"/>
    </source>
</evidence>
<evidence type="ECO:0000256" key="2">
    <source>
        <dbReference type="ARBA" id="ARBA00004167"/>
    </source>
</evidence>
<evidence type="ECO:0000256" key="9">
    <source>
        <dbReference type="ARBA" id="ARBA00022786"/>
    </source>
</evidence>
<evidence type="ECO:0000259" key="16">
    <source>
        <dbReference type="PROSITE" id="PS50089"/>
    </source>
</evidence>
<keyword evidence="6 15" id="KW-0812">Transmembrane</keyword>